<feature type="domain" description="Reverse transcriptase" evidence="10">
    <location>
        <begin position="55"/>
        <end position="238"/>
    </location>
</feature>
<comment type="caution">
    <text evidence="11">The sequence shown here is derived from an EMBL/GenBank/DDBJ whole genome shotgun (WGS) entry which is preliminary data.</text>
</comment>
<dbReference type="EMBL" id="DWYS01000122">
    <property type="protein sequence ID" value="HJB08228.1"/>
    <property type="molecule type" value="Genomic_DNA"/>
</dbReference>
<dbReference type="CDD" id="cd03487">
    <property type="entry name" value="RT_Bac_retron_II"/>
    <property type="match status" value="1"/>
</dbReference>
<dbReference type="InterPro" id="IPR043502">
    <property type="entry name" value="DNA/RNA_pol_sf"/>
</dbReference>
<dbReference type="GO" id="GO:0003964">
    <property type="term" value="F:RNA-directed DNA polymerase activity"/>
    <property type="evidence" value="ECO:0007669"/>
    <property type="project" value="UniProtKB-KW"/>
</dbReference>
<keyword evidence="5" id="KW-0460">Magnesium</keyword>
<protein>
    <recommendedName>
        <fullName evidence="1">RNA-directed DNA polymerase</fullName>
        <ecNumber evidence="1">2.7.7.49</ecNumber>
    </recommendedName>
</protein>
<evidence type="ECO:0000256" key="8">
    <source>
        <dbReference type="ARBA" id="ARBA00034120"/>
    </source>
</evidence>
<dbReference type="GO" id="GO:0003723">
    <property type="term" value="F:RNA binding"/>
    <property type="evidence" value="ECO:0007669"/>
    <property type="project" value="InterPro"/>
</dbReference>
<dbReference type="GO" id="GO:0046872">
    <property type="term" value="F:metal ion binding"/>
    <property type="evidence" value="ECO:0007669"/>
    <property type="project" value="UniProtKB-KW"/>
</dbReference>
<reference evidence="11" key="2">
    <citation type="submission" date="2021-04" db="EMBL/GenBank/DDBJ databases">
        <authorList>
            <person name="Gilroy R."/>
        </authorList>
    </citation>
    <scope>NUCLEOTIDE SEQUENCE</scope>
    <source>
        <strain evidence="11">CHK188-4685</strain>
    </source>
</reference>
<evidence type="ECO:0000256" key="7">
    <source>
        <dbReference type="ARBA" id="ARBA00023118"/>
    </source>
</evidence>
<evidence type="ECO:0000256" key="1">
    <source>
        <dbReference type="ARBA" id="ARBA00012493"/>
    </source>
</evidence>
<comment type="catalytic activity">
    <reaction evidence="9">
        <text>DNA(n) + a 2'-deoxyribonucleoside 5'-triphosphate = DNA(n+1) + diphosphate</text>
        <dbReference type="Rhea" id="RHEA:22508"/>
        <dbReference type="Rhea" id="RHEA-COMP:17339"/>
        <dbReference type="Rhea" id="RHEA-COMP:17340"/>
        <dbReference type="ChEBI" id="CHEBI:33019"/>
        <dbReference type="ChEBI" id="CHEBI:61560"/>
        <dbReference type="ChEBI" id="CHEBI:173112"/>
        <dbReference type="EC" id="2.7.7.49"/>
    </reaction>
</comment>
<evidence type="ECO:0000256" key="9">
    <source>
        <dbReference type="ARBA" id="ARBA00048173"/>
    </source>
</evidence>
<evidence type="ECO:0000256" key="4">
    <source>
        <dbReference type="ARBA" id="ARBA00022723"/>
    </source>
</evidence>
<dbReference type="Proteomes" id="UP000886804">
    <property type="component" value="Unassembled WGS sequence"/>
</dbReference>
<keyword evidence="4" id="KW-0479">Metal-binding</keyword>
<evidence type="ECO:0000313" key="12">
    <source>
        <dbReference type="Proteomes" id="UP000886804"/>
    </source>
</evidence>
<dbReference type="GO" id="GO:0051607">
    <property type="term" value="P:defense response to virus"/>
    <property type="evidence" value="ECO:0007669"/>
    <property type="project" value="UniProtKB-KW"/>
</dbReference>
<evidence type="ECO:0000256" key="6">
    <source>
        <dbReference type="ARBA" id="ARBA00022918"/>
    </source>
</evidence>
<dbReference type="Pfam" id="PF00078">
    <property type="entry name" value="RVT_1"/>
    <property type="match status" value="1"/>
</dbReference>
<keyword evidence="7" id="KW-0051">Antiviral defense</keyword>
<evidence type="ECO:0000313" key="11">
    <source>
        <dbReference type="EMBL" id="HJB08228.1"/>
    </source>
</evidence>
<accession>A0A9D2RLX8</accession>
<sequence length="326" mass="37031">MGDGEIWKYCGKEQAVEMILSLQLLPSSGWQRERILACLYALSNHPEEHYHPVWIPKRRGGYRRLDVPDPLLKQVQRNILHHVLEGFSVSPAAAAYRKNRCAADGAAVHIGKPLVLKLDIHDFFGSITFPMVLGYGFPAAYFPEEVRVLLASLCCCRQRLPQGAPTSPALSNLVMKHFDEAMAAWCGPQNIAYTRYCDDMTFSGDLNPGAVIGRVRGFLETMGMELNHSKTAVCSQFSRQTVTGITVNQVCQLPREDRRKLRQEVYLCLRYGTGESRPADSVRRLEQILGKVSYLLQVRPDDRWFLEQREALKEMLKKERGQVYES</sequence>
<dbReference type="PANTHER" id="PTHR34047:SF7">
    <property type="entry name" value="RNA-DIRECTED DNA POLYMERASE"/>
    <property type="match status" value="1"/>
</dbReference>
<dbReference type="InterPro" id="IPR000477">
    <property type="entry name" value="RT_dom"/>
</dbReference>
<dbReference type="InterPro" id="IPR051083">
    <property type="entry name" value="GrpII_Intron_Splice-Mob/Def"/>
</dbReference>
<evidence type="ECO:0000256" key="2">
    <source>
        <dbReference type="ARBA" id="ARBA00022679"/>
    </source>
</evidence>
<keyword evidence="3" id="KW-0548">Nucleotidyltransferase</keyword>
<proteinExistence type="inferred from homology"/>
<dbReference type="PRINTS" id="PR00866">
    <property type="entry name" value="RNADNAPOLMS"/>
</dbReference>
<keyword evidence="6 11" id="KW-0695">RNA-directed DNA polymerase</keyword>
<organism evidence="11 12">
    <name type="scientific">Candidatus Enterocloster faecavium</name>
    <dbReference type="NCBI Taxonomy" id="2838560"/>
    <lineage>
        <taxon>Bacteria</taxon>
        <taxon>Bacillati</taxon>
        <taxon>Bacillota</taxon>
        <taxon>Clostridia</taxon>
        <taxon>Lachnospirales</taxon>
        <taxon>Lachnospiraceae</taxon>
        <taxon>Enterocloster</taxon>
    </lineage>
</organism>
<reference evidence="11" key="1">
    <citation type="journal article" date="2021" name="PeerJ">
        <title>Extensive microbial diversity within the chicken gut microbiome revealed by metagenomics and culture.</title>
        <authorList>
            <person name="Gilroy R."/>
            <person name="Ravi A."/>
            <person name="Getino M."/>
            <person name="Pursley I."/>
            <person name="Horton D.L."/>
            <person name="Alikhan N.F."/>
            <person name="Baker D."/>
            <person name="Gharbi K."/>
            <person name="Hall N."/>
            <person name="Watson M."/>
            <person name="Adriaenssens E.M."/>
            <person name="Foster-Nyarko E."/>
            <person name="Jarju S."/>
            <person name="Secka A."/>
            <person name="Antonio M."/>
            <person name="Oren A."/>
            <person name="Chaudhuri R.R."/>
            <person name="La Ragione R."/>
            <person name="Hildebrand F."/>
            <person name="Pallen M.J."/>
        </authorList>
    </citation>
    <scope>NUCLEOTIDE SEQUENCE</scope>
    <source>
        <strain evidence="11">CHK188-4685</strain>
    </source>
</reference>
<gene>
    <name evidence="11" type="ORF">H9716_10280</name>
</gene>
<dbReference type="EC" id="2.7.7.49" evidence="1"/>
<evidence type="ECO:0000259" key="10">
    <source>
        <dbReference type="Pfam" id="PF00078"/>
    </source>
</evidence>
<evidence type="ECO:0000256" key="3">
    <source>
        <dbReference type="ARBA" id="ARBA00022695"/>
    </source>
</evidence>
<comment type="similarity">
    <text evidence="8">Belongs to the bacterial reverse transcriptase family.</text>
</comment>
<name>A0A9D2RLX8_9FIRM</name>
<dbReference type="PANTHER" id="PTHR34047">
    <property type="entry name" value="NUCLEAR INTRON MATURASE 1, MITOCHONDRIAL-RELATED"/>
    <property type="match status" value="1"/>
</dbReference>
<dbReference type="SUPFAM" id="SSF56672">
    <property type="entry name" value="DNA/RNA polymerases"/>
    <property type="match status" value="1"/>
</dbReference>
<dbReference type="InterPro" id="IPR000123">
    <property type="entry name" value="Reverse_transcriptase_msDNA"/>
</dbReference>
<keyword evidence="2" id="KW-0808">Transferase</keyword>
<dbReference type="AlphaFoldDB" id="A0A9D2RLX8"/>
<evidence type="ECO:0000256" key="5">
    <source>
        <dbReference type="ARBA" id="ARBA00022842"/>
    </source>
</evidence>